<gene>
    <name evidence="2" type="ORF">BHLFYP23_00333</name>
</gene>
<protein>
    <recommendedName>
        <fullName evidence="1">DUF58 domain-containing protein</fullName>
    </recommendedName>
</protein>
<evidence type="ECO:0000259" key="1">
    <source>
        <dbReference type="Pfam" id="PF01882"/>
    </source>
</evidence>
<dbReference type="AlphaFoldDB" id="A0A6N2UA34"/>
<dbReference type="PANTHER" id="PTHR34351">
    <property type="entry name" value="SLR1927 PROTEIN-RELATED"/>
    <property type="match status" value="1"/>
</dbReference>
<dbReference type="Pfam" id="PF01882">
    <property type="entry name" value="DUF58"/>
    <property type="match status" value="1"/>
</dbReference>
<proteinExistence type="predicted"/>
<dbReference type="EMBL" id="CACRSY010000014">
    <property type="protein sequence ID" value="VYT14690.1"/>
    <property type="molecule type" value="Genomic_DNA"/>
</dbReference>
<reference evidence="2" key="1">
    <citation type="submission" date="2019-11" db="EMBL/GenBank/DDBJ databases">
        <authorList>
            <person name="Feng L."/>
        </authorList>
    </citation>
    <scope>NUCLEOTIDE SEQUENCE</scope>
    <source>
        <strain evidence="2">BhanseniiLFYP23</strain>
    </source>
</reference>
<accession>A0A6N2UA34</accession>
<sequence length="366" mass="42446">MVFNLITFLLLLLCLYLAILYQSTAACALFLFLFIDWILELMILLYSRRHLKIELPDIIINDNEANKLLEFHLQAQNTGIFPMPYLRLKWHFTDAFQNKISLPDYYFSLNAKKTGVLSGTISNDYYGKFHLQANNVRIYSFTHLLSLPVVCKAKADILFYPSPFVIPIQLSEGIRFFSAECDGFEEIISGTGSYHTSDIREFLPGDKLRQIHWKLSARTDQLLVKETGRPKGFPILLFLEKGKSDKKASPSQYSTFLQYAASLSYSFLYYGCNHFVVWYNEKEHALLRIPIQNEEDYLSFLHQLLYETLTTSKENLYSLYSHTYPCDTYFTAFLLNTDLQIYQNQQLLLDCSGNTSEALKNNTLIL</sequence>
<dbReference type="InterPro" id="IPR002881">
    <property type="entry name" value="DUF58"/>
</dbReference>
<organism evidence="2">
    <name type="scientific">Blautia hansenii</name>
    <name type="common">Ruminococcus hansenii</name>
    <dbReference type="NCBI Taxonomy" id="1322"/>
    <lineage>
        <taxon>Bacteria</taxon>
        <taxon>Bacillati</taxon>
        <taxon>Bacillota</taxon>
        <taxon>Clostridia</taxon>
        <taxon>Lachnospirales</taxon>
        <taxon>Lachnospiraceae</taxon>
        <taxon>Blautia</taxon>
    </lineage>
</organism>
<evidence type="ECO:0000313" key="2">
    <source>
        <dbReference type="EMBL" id="VYT14690.1"/>
    </source>
</evidence>
<feature type="domain" description="DUF58" evidence="1">
    <location>
        <begin position="198"/>
        <end position="297"/>
    </location>
</feature>
<dbReference type="PANTHER" id="PTHR34351:SF2">
    <property type="entry name" value="DUF58 DOMAIN-CONTAINING PROTEIN"/>
    <property type="match status" value="1"/>
</dbReference>
<name>A0A6N2UA34_BLAHA</name>